<accession>A0ABU0EHU3</accession>
<dbReference type="PANTHER" id="PTHR30055:SF238">
    <property type="entry name" value="MYCOFACTOCIN BIOSYNTHESIS TRANSCRIPTIONAL REGULATOR MFTR-RELATED"/>
    <property type="match status" value="1"/>
</dbReference>
<evidence type="ECO:0000256" key="4">
    <source>
        <dbReference type="PROSITE-ProRule" id="PRU00335"/>
    </source>
</evidence>
<keyword evidence="7" id="KW-1185">Reference proteome</keyword>
<dbReference type="Proteomes" id="UP001239626">
    <property type="component" value="Unassembled WGS sequence"/>
</dbReference>
<dbReference type="InterPro" id="IPR050109">
    <property type="entry name" value="HTH-type_TetR-like_transc_reg"/>
</dbReference>
<protein>
    <submittedName>
        <fullName evidence="6">AcrR family transcriptional regulator</fullName>
    </submittedName>
</protein>
<dbReference type="Pfam" id="PF17754">
    <property type="entry name" value="TetR_C_14"/>
    <property type="match status" value="1"/>
</dbReference>
<keyword evidence="1" id="KW-0805">Transcription regulation</keyword>
<evidence type="ECO:0000256" key="2">
    <source>
        <dbReference type="ARBA" id="ARBA00023125"/>
    </source>
</evidence>
<dbReference type="InterPro" id="IPR009057">
    <property type="entry name" value="Homeodomain-like_sf"/>
</dbReference>
<keyword evidence="3" id="KW-0804">Transcription</keyword>
<dbReference type="Gene3D" id="1.10.357.10">
    <property type="entry name" value="Tetracycline Repressor, domain 2"/>
    <property type="match status" value="1"/>
</dbReference>
<dbReference type="PANTHER" id="PTHR30055">
    <property type="entry name" value="HTH-TYPE TRANSCRIPTIONAL REGULATOR RUTR"/>
    <property type="match status" value="1"/>
</dbReference>
<proteinExistence type="predicted"/>
<dbReference type="Pfam" id="PF00440">
    <property type="entry name" value="TetR_N"/>
    <property type="match status" value="1"/>
</dbReference>
<organism evidence="6 7">
    <name type="scientific">Cellulomonas humilata</name>
    <dbReference type="NCBI Taxonomy" id="144055"/>
    <lineage>
        <taxon>Bacteria</taxon>
        <taxon>Bacillati</taxon>
        <taxon>Actinomycetota</taxon>
        <taxon>Actinomycetes</taxon>
        <taxon>Micrococcales</taxon>
        <taxon>Cellulomonadaceae</taxon>
        <taxon>Cellulomonas</taxon>
    </lineage>
</organism>
<reference evidence="6 7" key="1">
    <citation type="submission" date="2023-07" db="EMBL/GenBank/DDBJ databases">
        <title>Sorghum-associated microbial communities from plants grown in Nebraska, USA.</title>
        <authorList>
            <person name="Schachtman D."/>
        </authorList>
    </citation>
    <scope>NUCLEOTIDE SEQUENCE [LARGE SCALE GENOMIC DNA]</scope>
    <source>
        <strain evidence="6 7">BE332</strain>
    </source>
</reference>
<dbReference type="PRINTS" id="PR00455">
    <property type="entry name" value="HTHTETR"/>
</dbReference>
<evidence type="ECO:0000256" key="3">
    <source>
        <dbReference type="ARBA" id="ARBA00023163"/>
    </source>
</evidence>
<feature type="DNA-binding region" description="H-T-H motif" evidence="4">
    <location>
        <begin position="37"/>
        <end position="56"/>
    </location>
</feature>
<comment type="caution">
    <text evidence="6">The sequence shown here is derived from an EMBL/GenBank/DDBJ whole genome shotgun (WGS) entry which is preliminary data.</text>
</comment>
<dbReference type="InterPro" id="IPR041347">
    <property type="entry name" value="MftR_C"/>
</dbReference>
<evidence type="ECO:0000256" key="1">
    <source>
        <dbReference type="ARBA" id="ARBA00023015"/>
    </source>
</evidence>
<keyword evidence="2 4" id="KW-0238">DNA-binding</keyword>
<dbReference type="SUPFAM" id="SSF46689">
    <property type="entry name" value="Homeodomain-like"/>
    <property type="match status" value="1"/>
</dbReference>
<dbReference type="InterPro" id="IPR001647">
    <property type="entry name" value="HTH_TetR"/>
</dbReference>
<dbReference type="RefSeq" id="WP_307493432.1">
    <property type="nucleotide sequence ID" value="NZ_JAUSVB010000004.1"/>
</dbReference>
<feature type="domain" description="HTH tetR-type" evidence="5">
    <location>
        <begin position="14"/>
        <end position="74"/>
    </location>
</feature>
<dbReference type="EMBL" id="JAUSVB010000004">
    <property type="protein sequence ID" value="MDQ0374631.1"/>
    <property type="molecule type" value="Genomic_DNA"/>
</dbReference>
<sequence length="196" mass="21129">MPDIAISRSSSRAADTRGALQAHALRLFEERGYERTTVAEIAAAAGVSHMTFFRHFPTKEDVVLDDPYDPMLADAVAAQPRNLMALERVRLGLLSTLAALRSAEFDDESRRRLRLATGVPALRARIWENMTRTQDAVVTVLVAQDVERSVAEVSVGAVLGAMTSGLMHWGATPPSPDGPMLADALATALDVLGPRP</sequence>
<gene>
    <name evidence="6" type="ORF">J2X26_002958</name>
</gene>
<evidence type="ECO:0000313" key="7">
    <source>
        <dbReference type="Proteomes" id="UP001239626"/>
    </source>
</evidence>
<dbReference type="PROSITE" id="PS50977">
    <property type="entry name" value="HTH_TETR_2"/>
    <property type="match status" value="1"/>
</dbReference>
<name>A0ABU0EHU3_9CELL</name>
<evidence type="ECO:0000259" key="5">
    <source>
        <dbReference type="PROSITE" id="PS50977"/>
    </source>
</evidence>
<evidence type="ECO:0000313" key="6">
    <source>
        <dbReference type="EMBL" id="MDQ0374631.1"/>
    </source>
</evidence>
<dbReference type="Gene3D" id="1.10.10.60">
    <property type="entry name" value="Homeodomain-like"/>
    <property type="match status" value="1"/>
</dbReference>